<dbReference type="AlphaFoldDB" id="A0A9W8JFA1"/>
<evidence type="ECO:0000313" key="1">
    <source>
        <dbReference type="EMBL" id="KAJ2929748.1"/>
    </source>
</evidence>
<gene>
    <name evidence="1" type="ORF">H1R20_g7336</name>
</gene>
<sequence length="141" mass="15375">MALALNVVSYRNSQMPGRQHWTLIVMHTATHGTEFKLTGTSGKLTFTKPGTNGGSTNPTLDDGFKSMASVGKIETRKYAAFCSIVESTAILNGQPQWTTLDWVVTILNSLAENGFSVARVSKDDLEKEAARQLRVGRRGET</sequence>
<protein>
    <submittedName>
        <fullName evidence="1">Uncharacterized protein</fullName>
    </submittedName>
</protein>
<dbReference type="EMBL" id="JANBPK010000859">
    <property type="protein sequence ID" value="KAJ2929748.1"/>
    <property type="molecule type" value="Genomic_DNA"/>
</dbReference>
<keyword evidence="2" id="KW-1185">Reference proteome</keyword>
<accession>A0A9W8JFA1</accession>
<feature type="non-terminal residue" evidence="1">
    <location>
        <position position="141"/>
    </location>
</feature>
<comment type="caution">
    <text evidence="1">The sequence shown here is derived from an EMBL/GenBank/DDBJ whole genome shotgun (WGS) entry which is preliminary data.</text>
</comment>
<proteinExistence type="predicted"/>
<organism evidence="1 2">
    <name type="scientific">Candolleomyces eurysporus</name>
    <dbReference type="NCBI Taxonomy" id="2828524"/>
    <lineage>
        <taxon>Eukaryota</taxon>
        <taxon>Fungi</taxon>
        <taxon>Dikarya</taxon>
        <taxon>Basidiomycota</taxon>
        <taxon>Agaricomycotina</taxon>
        <taxon>Agaricomycetes</taxon>
        <taxon>Agaricomycetidae</taxon>
        <taxon>Agaricales</taxon>
        <taxon>Agaricineae</taxon>
        <taxon>Psathyrellaceae</taxon>
        <taxon>Candolleomyces</taxon>
    </lineage>
</organism>
<name>A0A9W8JFA1_9AGAR</name>
<dbReference type="Proteomes" id="UP001140091">
    <property type="component" value="Unassembled WGS sequence"/>
</dbReference>
<evidence type="ECO:0000313" key="2">
    <source>
        <dbReference type="Proteomes" id="UP001140091"/>
    </source>
</evidence>
<reference evidence="1" key="1">
    <citation type="submission" date="2022-06" db="EMBL/GenBank/DDBJ databases">
        <title>Genome Sequence of Candolleomyces eurysporus.</title>
        <authorList>
            <person name="Buettner E."/>
        </authorList>
    </citation>
    <scope>NUCLEOTIDE SEQUENCE</scope>
    <source>
        <strain evidence="1">VTCC 930004</strain>
    </source>
</reference>
<dbReference type="OrthoDB" id="10489489at2759"/>